<dbReference type="AlphaFoldDB" id="A0A940IHJ5"/>
<accession>A0A940IHJ5</accession>
<dbReference type="Proteomes" id="UP000725002">
    <property type="component" value="Unassembled WGS sequence"/>
</dbReference>
<comment type="caution">
    <text evidence="1">The sequence shown here is derived from an EMBL/GenBank/DDBJ whole genome shotgun (WGS) entry which is preliminary data.</text>
</comment>
<evidence type="ECO:0000313" key="1">
    <source>
        <dbReference type="EMBL" id="MBO8482770.1"/>
    </source>
</evidence>
<dbReference type="EMBL" id="JADILV010000009">
    <property type="protein sequence ID" value="MBO8482770.1"/>
    <property type="molecule type" value="Genomic_DNA"/>
</dbReference>
<reference evidence="1" key="1">
    <citation type="submission" date="2020-10" db="EMBL/GenBank/DDBJ databases">
        <authorList>
            <person name="Gilroy R."/>
        </authorList>
    </citation>
    <scope>NUCLEOTIDE SEQUENCE</scope>
    <source>
        <strain evidence="1">G3-8215</strain>
    </source>
</reference>
<name>A0A940IHJ5_9BACT</name>
<reference evidence="1" key="2">
    <citation type="journal article" date="2021" name="PeerJ">
        <title>Extensive microbial diversity within the chicken gut microbiome revealed by metagenomics and culture.</title>
        <authorList>
            <person name="Gilroy R."/>
            <person name="Ravi A."/>
            <person name="Getino M."/>
            <person name="Pursley I."/>
            <person name="Horton D.L."/>
            <person name="Alikhan N.F."/>
            <person name="Baker D."/>
            <person name="Gharbi K."/>
            <person name="Hall N."/>
            <person name="Watson M."/>
            <person name="Adriaenssens E.M."/>
            <person name="Foster-Nyarko E."/>
            <person name="Jarju S."/>
            <person name="Secka A."/>
            <person name="Antonio M."/>
            <person name="Oren A."/>
            <person name="Chaudhuri R.R."/>
            <person name="La Ragione R."/>
            <person name="Hildebrand F."/>
            <person name="Pallen M.J."/>
        </authorList>
    </citation>
    <scope>NUCLEOTIDE SEQUENCE</scope>
    <source>
        <strain evidence="1">G3-8215</strain>
    </source>
</reference>
<organism evidence="1 2">
    <name type="scientific">Candidatus Cryptobacteroides avicola</name>
    <dbReference type="NCBI Taxonomy" id="2840757"/>
    <lineage>
        <taxon>Bacteria</taxon>
        <taxon>Pseudomonadati</taxon>
        <taxon>Bacteroidota</taxon>
        <taxon>Bacteroidia</taxon>
        <taxon>Bacteroidales</taxon>
        <taxon>Candidatus Cryptobacteroides</taxon>
    </lineage>
</organism>
<sequence>MSTTRTQVVKFLKQGEKGERGATLRGPQAWSDCIVGYAFQAGVSGDEWKDVVLYNGNYYSCKKSHAKTASNYPGSTTDRNNGYWQLGDKIELVATKILLATYALVENLGVTAIEMKDSSGKVLFQAKDGKVTCRTGDFEDVSVTGNLTVAQLRYKANVVTDGKLGCSFVYGSGSCVLPSLAEGEFMRVVVFNPQITKTYMPMTLTGESPADRFLSESGDYFRDQETSIVLVGWYELIGYNNGGGTLWLYQTIRSDM</sequence>
<protein>
    <submittedName>
        <fullName evidence="1">Uncharacterized protein</fullName>
    </submittedName>
</protein>
<evidence type="ECO:0000313" key="2">
    <source>
        <dbReference type="Proteomes" id="UP000725002"/>
    </source>
</evidence>
<gene>
    <name evidence="1" type="ORF">IAB75_01420</name>
</gene>
<proteinExistence type="predicted"/>